<feature type="compositionally biased region" description="Low complexity" evidence="2">
    <location>
        <begin position="267"/>
        <end position="276"/>
    </location>
</feature>
<gene>
    <name evidence="4" type="ORF">HanXRQr2_Chr15g0715461</name>
</gene>
<dbReference type="Pfam" id="PF03732">
    <property type="entry name" value="Retrotrans_gag"/>
    <property type="match status" value="1"/>
</dbReference>
<evidence type="ECO:0000256" key="2">
    <source>
        <dbReference type="SAM" id="MobiDB-lite"/>
    </source>
</evidence>
<accession>A0A9K3E5I2</accession>
<dbReference type="Pfam" id="PF00098">
    <property type="entry name" value="zf-CCHC"/>
    <property type="match status" value="1"/>
</dbReference>
<dbReference type="Gene3D" id="4.10.60.10">
    <property type="entry name" value="Zinc finger, CCHC-type"/>
    <property type="match status" value="1"/>
</dbReference>
<protein>
    <submittedName>
        <fullName evidence="4">Transcription factor interactor and regulator CCHC(Zn) family</fullName>
    </submittedName>
</protein>
<keyword evidence="1" id="KW-0863">Zinc-finger</keyword>
<dbReference type="AlphaFoldDB" id="A0A9K3E5I2"/>
<dbReference type="EMBL" id="MNCJ02000330">
    <property type="protein sequence ID" value="KAF5766444.1"/>
    <property type="molecule type" value="Genomic_DNA"/>
</dbReference>
<name>A0A9K3E5I2_HELAN</name>
<feature type="compositionally biased region" description="Low complexity" evidence="2">
    <location>
        <begin position="229"/>
        <end position="238"/>
    </location>
</feature>
<reference evidence="4" key="2">
    <citation type="submission" date="2020-06" db="EMBL/GenBank/DDBJ databases">
        <title>Helianthus annuus Genome sequencing and assembly Release 2.</title>
        <authorList>
            <person name="Gouzy J."/>
            <person name="Langlade N."/>
            <person name="Munos S."/>
        </authorList>
    </citation>
    <scope>NUCLEOTIDE SEQUENCE</scope>
    <source>
        <tissue evidence="4">Leaves</tissue>
    </source>
</reference>
<dbReference type="GO" id="GO:0008270">
    <property type="term" value="F:zinc ion binding"/>
    <property type="evidence" value="ECO:0007669"/>
    <property type="project" value="UniProtKB-KW"/>
</dbReference>
<feature type="compositionally biased region" description="Low complexity" evidence="2">
    <location>
        <begin position="322"/>
        <end position="349"/>
    </location>
</feature>
<keyword evidence="1" id="KW-0862">Zinc</keyword>
<dbReference type="PANTHER" id="PTHR15503:SF45">
    <property type="entry name" value="RNA-DIRECTED DNA POLYMERASE HOMOLOG"/>
    <property type="match status" value="1"/>
</dbReference>
<reference evidence="4" key="1">
    <citation type="journal article" date="2017" name="Nature">
        <title>The sunflower genome provides insights into oil metabolism, flowering and Asterid evolution.</title>
        <authorList>
            <person name="Badouin H."/>
            <person name="Gouzy J."/>
            <person name="Grassa C.J."/>
            <person name="Murat F."/>
            <person name="Staton S.E."/>
            <person name="Cottret L."/>
            <person name="Lelandais-Briere C."/>
            <person name="Owens G.L."/>
            <person name="Carrere S."/>
            <person name="Mayjonade B."/>
            <person name="Legrand L."/>
            <person name="Gill N."/>
            <person name="Kane N.C."/>
            <person name="Bowers J.E."/>
            <person name="Hubner S."/>
            <person name="Bellec A."/>
            <person name="Berard A."/>
            <person name="Berges H."/>
            <person name="Blanchet N."/>
            <person name="Boniface M.C."/>
            <person name="Brunel D."/>
            <person name="Catrice O."/>
            <person name="Chaidir N."/>
            <person name="Claudel C."/>
            <person name="Donnadieu C."/>
            <person name="Faraut T."/>
            <person name="Fievet G."/>
            <person name="Helmstetter N."/>
            <person name="King M."/>
            <person name="Knapp S.J."/>
            <person name="Lai Z."/>
            <person name="Le Paslier M.C."/>
            <person name="Lippi Y."/>
            <person name="Lorenzon L."/>
            <person name="Mandel J.R."/>
            <person name="Marage G."/>
            <person name="Marchand G."/>
            <person name="Marquand E."/>
            <person name="Bret-Mestries E."/>
            <person name="Morien E."/>
            <person name="Nambeesan S."/>
            <person name="Nguyen T."/>
            <person name="Pegot-Espagnet P."/>
            <person name="Pouilly N."/>
            <person name="Raftis F."/>
            <person name="Sallet E."/>
            <person name="Schiex T."/>
            <person name="Thomas J."/>
            <person name="Vandecasteele C."/>
            <person name="Vares D."/>
            <person name="Vear F."/>
            <person name="Vautrin S."/>
            <person name="Crespi M."/>
            <person name="Mangin B."/>
            <person name="Burke J.M."/>
            <person name="Salse J."/>
            <person name="Munos S."/>
            <person name="Vincourt P."/>
            <person name="Rieseberg L.H."/>
            <person name="Langlade N.B."/>
        </authorList>
    </citation>
    <scope>NUCLEOTIDE SEQUENCE</scope>
    <source>
        <tissue evidence="4">Leaves</tissue>
    </source>
</reference>
<dbReference type="InterPro" id="IPR032567">
    <property type="entry name" value="RTL1-rel"/>
</dbReference>
<feature type="domain" description="CCHC-type" evidence="3">
    <location>
        <begin position="306"/>
        <end position="320"/>
    </location>
</feature>
<feature type="compositionally biased region" description="Gly residues" evidence="2">
    <location>
        <begin position="381"/>
        <end position="391"/>
    </location>
</feature>
<keyword evidence="1" id="KW-0479">Metal-binding</keyword>
<dbReference type="SUPFAM" id="SSF57756">
    <property type="entry name" value="Retrovirus zinc finger-like domains"/>
    <property type="match status" value="1"/>
</dbReference>
<feature type="compositionally biased region" description="Low complexity" evidence="2">
    <location>
        <begin position="369"/>
        <end position="380"/>
    </location>
</feature>
<dbReference type="InterPro" id="IPR001878">
    <property type="entry name" value="Znf_CCHC"/>
</dbReference>
<evidence type="ECO:0000259" key="3">
    <source>
        <dbReference type="PROSITE" id="PS50158"/>
    </source>
</evidence>
<feature type="region of interest" description="Disordered" evidence="2">
    <location>
        <begin position="316"/>
        <end position="349"/>
    </location>
</feature>
<dbReference type="Proteomes" id="UP000215914">
    <property type="component" value="Unassembled WGS sequence"/>
</dbReference>
<dbReference type="PANTHER" id="PTHR15503">
    <property type="entry name" value="LDOC1 RELATED"/>
    <property type="match status" value="1"/>
</dbReference>
<feature type="compositionally biased region" description="Basic and acidic residues" evidence="2">
    <location>
        <begin position="242"/>
        <end position="252"/>
    </location>
</feature>
<evidence type="ECO:0000313" key="4">
    <source>
        <dbReference type="EMBL" id="KAF5766444.1"/>
    </source>
</evidence>
<dbReference type="SMART" id="SM00343">
    <property type="entry name" value="ZnF_C2HC"/>
    <property type="match status" value="2"/>
</dbReference>
<dbReference type="InterPro" id="IPR036875">
    <property type="entry name" value="Znf_CCHC_sf"/>
</dbReference>
<dbReference type="Gramene" id="mRNA:HanXRQr2_Chr15g0715461">
    <property type="protein sequence ID" value="CDS:HanXRQr2_Chr15g0715461.1"/>
    <property type="gene ID" value="HanXRQr2_Chr15g0715461"/>
</dbReference>
<dbReference type="GO" id="GO:0003676">
    <property type="term" value="F:nucleic acid binding"/>
    <property type="evidence" value="ECO:0007669"/>
    <property type="project" value="InterPro"/>
</dbReference>
<feature type="region of interest" description="Disordered" evidence="2">
    <location>
        <begin position="366"/>
        <end position="405"/>
    </location>
</feature>
<evidence type="ECO:0000256" key="1">
    <source>
        <dbReference type="PROSITE-ProRule" id="PRU00047"/>
    </source>
</evidence>
<feature type="region of interest" description="Disordered" evidence="2">
    <location>
        <begin position="221"/>
        <end position="287"/>
    </location>
</feature>
<sequence>MSRRGHGRGSINMTQAELTNLINTRVAEALAAYQAAHPNNQPACTFKMFMDCKPQTFSGTEGAVGLLRWFEKAESVFAMCNCPVGDRVKYATGTLEDGALTWWNAQVQLLGIDAANATTWDDFKELMREEYCPRDEIQKLENEYYDLKLVGSEVEAYVKRSYELADLCPNLSRPMSRRIELFIKGLPPRVKGLVTAANLNNLTQIVRLTHKIIDQEVESNSLPPRVSKATTAATTATTPVTDSKRKWGDMDKASNSIQPQKKTDTGSTRSFSQSSSVNQNQRPYVGKKPQCSKCGFHHYGQCDRVCRRCDKVGHEAKDCRAPQPKQQQQQTQPNQRQQGQQSQQNQGNQKGCFQCGDEGHFKRDCPQLNQNAGNNNNTGSGNNGNNGGNGARGRVFTIGAGGDSQ</sequence>
<proteinExistence type="predicted"/>
<dbReference type="PROSITE" id="PS50158">
    <property type="entry name" value="ZF_CCHC"/>
    <property type="match status" value="2"/>
</dbReference>
<comment type="caution">
    <text evidence="4">The sequence shown here is derived from an EMBL/GenBank/DDBJ whole genome shotgun (WGS) entry which is preliminary data.</text>
</comment>
<evidence type="ECO:0000313" key="5">
    <source>
        <dbReference type="Proteomes" id="UP000215914"/>
    </source>
</evidence>
<dbReference type="InterPro" id="IPR005162">
    <property type="entry name" value="Retrotrans_gag_dom"/>
</dbReference>
<keyword evidence="5" id="KW-1185">Reference proteome</keyword>
<organism evidence="4 5">
    <name type="scientific">Helianthus annuus</name>
    <name type="common">Common sunflower</name>
    <dbReference type="NCBI Taxonomy" id="4232"/>
    <lineage>
        <taxon>Eukaryota</taxon>
        <taxon>Viridiplantae</taxon>
        <taxon>Streptophyta</taxon>
        <taxon>Embryophyta</taxon>
        <taxon>Tracheophyta</taxon>
        <taxon>Spermatophyta</taxon>
        <taxon>Magnoliopsida</taxon>
        <taxon>eudicotyledons</taxon>
        <taxon>Gunneridae</taxon>
        <taxon>Pentapetalae</taxon>
        <taxon>asterids</taxon>
        <taxon>campanulids</taxon>
        <taxon>Asterales</taxon>
        <taxon>Asteraceae</taxon>
        <taxon>Asteroideae</taxon>
        <taxon>Heliantheae alliance</taxon>
        <taxon>Heliantheae</taxon>
        <taxon>Helianthus</taxon>
    </lineage>
</organism>
<feature type="domain" description="CCHC-type" evidence="3">
    <location>
        <begin position="352"/>
        <end position="367"/>
    </location>
</feature>